<feature type="non-terminal residue" evidence="2">
    <location>
        <position position="1"/>
    </location>
</feature>
<evidence type="ECO:0000313" key="2">
    <source>
        <dbReference type="EMBL" id="CAK0910082.1"/>
    </source>
</evidence>
<organism evidence="2 3">
    <name type="scientific">Prorocentrum cordatum</name>
    <dbReference type="NCBI Taxonomy" id="2364126"/>
    <lineage>
        <taxon>Eukaryota</taxon>
        <taxon>Sar</taxon>
        <taxon>Alveolata</taxon>
        <taxon>Dinophyceae</taxon>
        <taxon>Prorocentrales</taxon>
        <taxon>Prorocentraceae</taxon>
        <taxon>Prorocentrum</taxon>
    </lineage>
</organism>
<proteinExistence type="predicted"/>
<gene>
    <name evidence="2" type="ORF">PCOR1329_LOCUS84336</name>
</gene>
<keyword evidence="3" id="KW-1185">Reference proteome</keyword>
<protein>
    <submittedName>
        <fullName evidence="2">Uncharacterized protein</fullName>
    </submittedName>
</protein>
<reference evidence="2" key="1">
    <citation type="submission" date="2023-10" db="EMBL/GenBank/DDBJ databases">
        <authorList>
            <person name="Chen Y."/>
            <person name="Shah S."/>
            <person name="Dougan E. K."/>
            <person name="Thang M."/>
            <person name="Chan C."/>
        </authorList>
    </citation>
    <scope>NUCLEOTIDE SEQUENCE [LARGE SCALE GENOMIC DNA]</scope>
</reference>
<feature type="compositionally biased region" description="Low complexity" evidence="1">
    <location>
        <begin position="107"/>
        <end position="129"/>
    </location>
</feature>
<evidence type="ECO:0000313" key="3">
    <source>
        <dbReference type="Proteomes" id="UP001189429"/>
    </source>
</evidence>
<accession>A0ABN9YBH4</accession>
<name>A0ABN9YBH4_9DINO</name>
<sequence>EVGDTRGRSWASILSADAAGVARLLGDAFDVAARGSWRPGGAFDVAPGNAAGLGRALQGTGASMPDCGRATWGTGASAPDCGRALRGVVVSEAIGVVASARARGGAAWQGGSSQAPPSRPSAAGALLDEAGGGGSHQPRRSNGACQALPSCAAAGVAPTEGAARVGAGADGCPFGTRGAD</sequence>
<dbReference type="Proteomes" id="UP001189429">
    <property type="component" value="Unassembled WGS sequence"/>
</dbReference>
<dbReference type="EMBL" id="CAUYUJ010022316">
    <property type="protein sequence ID" value="CAK0910082.1"/>
    <property type="molecule type" value="Genomic_DNA"/>
</dbReference>
<feature type="region of interest" description="Disordered" evidence="1">
    <location>
        <begin position="107"/>
        <end position="144"/>
    </location>
</feature>
<evidence type="ECO:0000256" key="1">
    <source>
        <dbReference type="SAM" id="MobiDB-lite"/>
    </source>
</evidence>
<comment type="caution">
    <text evidence="2">The sequence shown here is derived from an EMBL/GenBank/DDBJ whole genome shotgun (WGS) entry which is preliminary data.</text>
</comment>